<feature type="region of interest" description="Disordered" evidence="1">
    <location>
        <begin position="1946"/>
        <end position="1968"/>
    </location>
</feature>
<evidence type="ECO:0000259" key="2">
    <source>
        <dbReference type="SMART" id="SM01344"/>
    </source>
</evidence>
<proteinExistence type="predicted"/>
<dbReference type="Proteomes" id="UP001217089">
    <property type="component" value="Unassembled WGS sequence"/>
</dbReference>
<dbReference type="SUPFAM" id="SSF58104">
    <property type="entry name" value="Methyl-accepting chemotaxis protein (MCP) signaling domain"/>
    <property type="match status" value="1"/>
</dbReference>
<dbReference type="SMART" id="SM01344">
    <property type="entry name" value="NUC194"/>
    <property type="match status" value="1"/>
</dbReference>
<evidence type="ECO:0000313" key="4">
    <source>
        <dbReference type="Proteomes" id="UP001217089"/>
    </source>
</evidence>
<protein>
    <recommendedName>
        <fullName evidence="2">DNA-dependent protein kinase catalytic subunit CC3 domain-containing protein</fullName>
    </recommendedName>
</protein>
<dbReference type="Pfam" id="PF19704">
    <property type="entry name" value="DNAPKcs_CC5"/>
    <property type="match status" value="2"/>
</dbReference>
<dbReference type="EMBL" id="JARBDR010000214">
    <property type="protein sequence ID" value="KAJ8318047.1"/>
    <property type="molecule type" value="Genomic_DNA"/>
</dbReference>
<feature type="compositionally biased region" description="Polar residues" evidence="1">
    <location>
        <begin position="353"/>
        <end position="364"/>
    </location>
</feature>
<evidence type="ECO:0000313" key="3">
    <source>
        <dbReference type="EMBL" id="KAJ8318047.1"/>
    </source>
</evidence>
<sequence length="2785" mass="320011">MMVYSERLIGLYVTGLKAEMTSKTKKPELSIIAGCLEGLGSCLVNFTQSADEGSKHSYEIFKYARMAIDPKVQYTRYDVPKTGLRLFSRHAGQFNMYLIDDYEGMYEKLKYWSHHNNRDLLHLGMSAIDAFLSQIVLTFYFVDLVGTLFISSPCRTFLKPADVQFMFSEMMTKSEQQFLGQTENLDDKLFNLPSYLEALANIVKEIDEISETYATSLERLLVLLIERIPNIHQTQHFFCLKAILSVLLSLMPKGSTFRQRQSKLEPDLTAEPEASIRKISYKDYLELWSGLLESAKIKAFAVADISIEIRHRLSDVLYDELITSVLKILSKLDLSSLSSSDLSAQMDDGAVAGTSTDPTDSNGDATADPLSGIQAKKPKDFQVFINLVDFCRDLLPYKHYNMFERWIFSFSHTIILKSTDNPLVSGFYKLLAVSMKIANKLNYFENLTTTPLTPVKKEEKMDIDHEKPECNQQKTICYLLMKKFSKEVLVRMKQYRDDLLASCLTFILALPKEIIAEQMNDVVPAIQVTLTIGLSYLPLAVVALDALEYWSDTLPQSIIKPHYCKILPYLDSYLRTADKASEDVLVDNTLNLTASKTGKGRKKIAVRLVKGNKAKQTEQNTQSQLSQVKDRIMKYLGSLGGSLNHELLANTNEEISKQAITWDIHQHLKFDMPFVDMKPTIYFARFVFKIFLGVVTKELPSLRYNSFLPHVVHLATKSSDRQTKVAACELLHSLILFCLGRGATRPAQKQERFSMSPVYKKLFPSILELACDVELVCKQLFEPLVMQIIHWFTSNKKAESEETMALLDAIYRLFSYALHPSAFKRLGAALAFNNIYVVFREENTLVDMFTFQILVHFVESLAIAHRDEKSLGFATVCFENKCFFLFYFPHVSHLHSHFVKFSSSHKHRCFSYLETGGKKTKIFESIEYFLENIALSDIYKISALFTVKLESDYFTPREIEEWNSCCQITQLPDCAVGNYKSEAIKIIPKGIWCSSLWRLICTVVMEQVLIVMTKILPGNLCDSMKKSFKDVLQGDRDIIGHLPVKLTDPGLDSVRFQQLLRGYGLLHKAGILVSCVNIKSISDLANQLFNNVYQVRYLANQLFDNVYQVRYLANQLFDNLYEVRYLAYQLFDNVYQVRYLANQLFYNVYQVRYLANQLFYNVYQVRYLANQLFDNVYQVKYLANQLFNNVYQVRYLANQLFDNVYQVRYLANQLFYNVYQVRYLANQLFNNVYQVRYLANQLFNNVYQVRYLANQLFDNVYQVRYQANQLFNNVYQANQLFDNVYPVRYLANQLFDNVYQFLYGRWSALVWKVVSTYMEGGQYLYGRWSVLIWKVVSSCMEGDPDNLLRWRFLPRQSSHWCFHHWFSKGIVEKFSGHDSAITITPTIHIVAKEILELSFLLGLKPQVLIEGILDSKMIEGSGKGLEQSHGDLLFSSFKSSISTHLAKSADLSIPVLSAQASTKGQKVSSILVKMVDHVTRDKVIRKSYGNNVVSAVLGEWHKFSCWWGDKSPTDLQSMALLLLTKLLLIDGKCRVLEVLPFYSTVPQSHGVKLKGSLDRMVADNFPLKSSEFPTGSPQYRDYTTALDRILVALELSGSLMYLNMFGFYFDFGSFRIVWDSDILVALELSGSLMLLELVISIFCRENRHSMEEDMLKSLSRFTKRLPGDKQKLAVDVAYKIFQKEGSYPADIRRATIEKVALQMLRLVQKSALIEFFLDHIGEIRSTVEAKLVKTPESAMENHLVSKMCCFQLLEVMYSRLSKDEVLSKSSVINEKFCQAKGVKVDTGKEMTQLIMRSAHDAKGEDVRGETSLVPLRRQYHCAAYNLLISILSCTQTDPKFYAVFLFKEDEAKGQFVLDNVIDKDKIYEFPWKESQHYLICARSPLARRKKFVSIRTEVKERYDDDDSMDYSPSYNLASEYLVDSSLNEDLNQYDFSASSTAQFMSGQSYRERSRSRSERITEMDQDESTQVTVEGDYVELEMDELNEHECMATMISLLNHMQRTGISPEVPPGTSPEMPVWMKYLHDKLKNPKTNNNVKLFIAKLIINTAEIFRPYAKNWFRPLCQLIFSGPFVGGINYFIIDVVVTMMSWHKVAIPQDTAEEKAMATRLVEYLTGNIYHETRMVFRNNLEMLKTLLQCWKDRVEIPYKINFSFIIYNQLKLSDQKAKESVGIQVMGVVMACKFPPYGPVAPVNRDRYFQVVSRHMDHHYKSVYAASAEVVGMIFKFLSDTEKLTEGSFHDHVYSMMSAIQTAKPDTFIIDVHRMHRHYPPIADRFLNKFLFILPNLHGEFRTLCLEVLLSRISQIDNVFLEMKSKGLLSYITHRDEGTQLVSLKIVQAISAKLKSSEMKEDEDSEDGHEIMSQTKDALLRGLGDEDIKCRLTVQNFWSSETRLPTSTLDRLVTMLEAMYSARTEQQYLSYATNLILEMTSKSPDYQREIFEFPLSECKFSVKCRIFVECHIEYLCFVYLLTGFSVKSSWKQRHAVMTPLFATISTQSMDMDTTVSESMDGGQLRETQDVNQFTATQDASKAPFNWLTGSSLDTFTDFNTVGTAETQSSLLFSVGTADIAARVSIKRPRLKPGFGTPKRPVSAATTVKKETEDSEILRLKRRFLRDQEATRIYFAKRQSRLQKMREDAQREQKARRENQVTMYRKYRIGDLPDIQIKYSYIIAPLQAIAHRDSTVAKLLFSAIFKAIFAEMDQVKTEREVQETTNLISQSINNMLASSTQYFPPLISCMLDILYDLRSNLRGDPSNIGTCAIVSNLQPLGMCSIFLPPQGISDYF</sequence>
<feature type="compositionally biased region" description="Basic and acidic residues" evidence="1">
    <location>
        <begin position="1949"/>
        <end position="1962"/>
    </location>
</feature>
<dbReference type="Pfam" id="PF20500">
    <property type="entry name" value="DNA-PKcs_N"/>
    <property type="match status" value="3"/>
</dbReference>
<accession>A0ABQ9FN32</accession>
<name>A0ABQ9FN32_TEGGR</name>
<gene>
    <name evidence="3" type="ORF">KUTeg_003138</name>
</gene>
<dbReference type="InterPro" id="IPR046803">
    <property type="entry name" value="DNAPKcs_CC1-2"/>
</dbReference>
<dbReference type="Pfam" id="PF20502">
    <property type="entry name" value="DNAPKcs_CC1-2"/>
    <property type="match status" value="4"/>
</dbReference>
<feature type="domain" description="DNA-dependent protein kinase catalytic subunit CC3" evidence="2">
    <location>
        <begin position="1689"/>
        <end position="2105"/>
    </location>
</feature>
<organism evidence="3 4">
    <name type="scientific">Tegillarca granosa</name>
    <name type="common">Malaysian cockle</name>
    <name type="synonym">Anadara granosa</name>
    <dbReference type="NCBI Taxonomy" id="220873"/>
    <lineage>
        <taxon>Eukaryota</taxon>
        <taxon>Metazoa</taxon>
        <taxon>Spiralia</taxon>
        <taxon>Lophotrochozoa</taxon>
        <taxon>Mollusca</taxon>
        <taxon>Bivalvia</taxon>
        <taxon>Autobranchia</taxon>
        <taxon>Pteriomorphia</taxon>
        <taxon>Arcoida</taxon>
        <taxon>Arcoidea</taxon>
        <taxon>Arcidae</taxon>
        <taxon>Tegillarca</taxon>
    </lineage>
</organism>
<dbReference type="SUPFAM" id="SSF48371">
    <property type="entry name" value="ARM repeat"/>
    <property type="match status" value="2"/>
</dbReference>
<evidence type="ECO:0000256" key="1">
    <source>
        <dbReference type="SAM" id="MobiDB-lite"/>
    </source>
</evidence>
<dbReference type="InterPro" id="IPR045581">
    <property type="entry name" value="DNAPKcs_CC5"/>
</dbReference>
<reference evidence="3 4" key="1">
    <citation type="submission" date="2022-12" db="EMBL/GenBank/DDBJ databases">
        <title>Chromosome-level genome of Tegillarca granosa.</title>
        <authorList>
            <person name="Kim J."/>
        </authorList>
    </citation>
    <scope>NUCLEOTIDE SEQUENCE [LARGE SCALE GENOMIC DNA]</scope>
    <source>
        <strain evidence="3">Teg-2019</strain>
        <tissue evidence="3">Adductor muscle</tissue>
    </source>
</reference>
<keyword evidence="4" id="KW-1185">Reference proteome</keyword>
<dbReference type="InterPro" id="IPR012582">
    <property type="entry name" value="DNAPKcs_CC3"/>
</dbReference>
<dbReference type="InterPro" id="IPR016024">
    <property type="entry name" value="ARM-type_fold"/>
</dbReference>
<comment type="caution">
    <text evidence="3">The sequence shown here is derived from an EMBL/GenBank/DDBJ whole genome shotgun (WGS) entry which is preliminary data.</text>
</comment>
<dbReference type="Pfam" id="PF08163">
    <property type="entry name" value="DNAPKcs_CC3"/>
    <property type="match status" value="1"/>
</dbReference>
<dbReference type="InterPro" id="IPR046804">
    <property type="entry name" value="DNA-PKcs_N"/>
</dbReference>
<feature type="region of interest" description="Disordered" evidence="1">
    <location>
        <begin position="348"/>
        <end position="371"/>
    </location>
</feature>